<dbReference type="STRING" id="1236971.JCM9152_4274"/>
<proteinExistence type="predicted"/>
<comment type="caution">
    <text evidence="1">The sequence shown here is derived from an EMBL/GenBank/DDBJ whole genome shotgun (WGS) entry which is preliminary data.</text>
</comment>
<dbReference type="EMBL" id="BAUU01000046">
    <property type="protein sequence ID" value="GAE32712.1"/>
    <property type="molecule type" value="Genomic_DNA"/>
</dbReference>
<protein>
    <submittedName>
        <fullName evidence="1">Uncharacterized protein</fullName>
    </submittedName>
</protein>
<dbReference type="AlphaFoldDB" id="W4QLC4"/>
<dbReference type="Proteomes" id="UP000018895">
    <property type="component" value="Unassembled WGS sequence"/>
</dbReference>
<gene>
    <name evidence="1" type="ORF">JCM9152_4274</name>
</gene>
<evidence type="ECO:0000313" key="2">
    <source>
        <dbReference type="Proteomes" id="UP000018895"/>
    </source>
</evidence>
<name>W4QLC4_9BACI</name>
<sequence>MVPRYGWMYEFGRSVESVRPVLLHARNNMNNEKNTKEVMSAIEALTEALKS</sequence>
<evidence type="ECO:0000313" key="1">
    <source>
        <dbReference type="EMBL" id="GAE32712.1"/>
    </source>
</evidence>
<keyword evidence="2" id="KW-1185">Reference proteome</keyword>
<organism evidence="1 2">
    <name type="scientific">Halalkalibacter hemicellulosilyticusJCM 9152</name>
    <dbReference type="NCBI Taxonomy" id="1236971"/>
    <lineage>
        <taxon>Bacteria</taxon>
        <taxon>Bacillati</taxon>
        <taxon>Bacillota</taxon>
        <taxon>Bacilli</taxon>
        <taxon>Bacillales</taxon>
        <taxon>Bacillaceae</taxon>
        <taxon>Halalkalibacter</taxon>
    </lineage>
</organism>
<accession>W4QLC4</accession>
<reference evidence="1" key="1">
    <citation type="journal article" date="2014" name="Genome Announc.">
        <title>Draft Genome Sequences of Three Alkaliphilic Bacillus Strains, Bacillus wakoensis JCM 9140T, Bacillus akibai JCM 9157T, and Bacillus hemicellulosilyticus JCM 9152T.</title>
        <authorList>
            <person name="Yuki M."/>
            <person name="Oshima K."/>
            <person name="Suda W."/>
            <person name="Oshida Y."/>
            <person name="Kitamura K."/>
            <person name="Iida T."/>
            <person name="Hattori M."/>
            <person name="Ohkuma M."/>
        </authorList>
    </citation>
    <scope>NUCLEOTIDE SEQUENCE [LARGE SCALE GENOMIC DNA]</scope>
    <source>
        <strain evidence="1">JCM 9152</strain>
    </source>
</reference>